<keyword evidence="2" id="KW-1185">Reference proteome</keyword>
<gene>
    <name evidence="1" type="ORF">CALCODRAFT_282382</name>
</gene>
<proteinExistence type="predicted"/>
<dbReference type="AlphaFoldDB" id="A0A165FY49"/>
<accession>A0A165FY49</accession>
<name>A0A165FY49_9BASI</name>
<dbReference type="Proteomes" id="UP000076842">
    <property type="component" value="Unassembled WGS sequence"/>
</dbReference>
<evidence type="ECO:0000313" key="2">
    <source>
        <dbReference type="Proteomes" id="UP000076842"/>
    </source>
</evidence>
<reference evidence="1 2" key="1">
    <citation type="journal article" date="2016" name="Mol. Biol. Evol.">
        <title>Comparative Genomics of Early-Diverging Mushroom-Forming Fungi Provides Insights into the Origins of Lignocellulose Decay Capabilities.</title>
        <authorList>
            <person name="Nagy L.G."/>
            <person name="Riley R."/>
            <person name="Tritt A."/>
            <person name="Adam C."/>
            <person name="Daum C."/>
            <person name="Floudas D."/>
            <person name="Sun H."/>
            <person name="Yadav J.S."/>
            <person name="Pangilinan J."/>
            <person name="Larsson K.H."/>
            <person name="Matsuura K."/>
            <person name="Barry K."/>
            <person name="Labutti K."/>
            <person name="Kuo R."/>
            <person name="Ohm R.A."/>
            <person name="Bhattacharya S.S."/>
            <person name="Shirouzu T."/>
            <person name="Yoshinaga Y."/>
            <person name="Martin F.M."/>
            <person name="Grigoriev I.V."/>
            <person name="Hibbett D.S."/>
        </authorList>
    </citation>
    <scope>NUCLEOTIDE SEQUENCE [LARGE SCALE GENOMIC DNA]</scope>
    <source>
        <strain evidence="1 2">HHB12733</strain>
    </source>
</reference>
<protein>
    <submittedName>
        <fullName evidence="1">Uncharacterized protein</fullName>
    </submittedName>
</protein>
<dbReference type="EMBL" id="KV423964">
    <property type="protein sequence ID" value="KZT57358.1"/>
    <property type="molecule type" value="Genomic_DNA"/>
</dbReference>
<organism evidence="1 2">
    <name type="scientific">Calocera cornea HHB12733</name>
    <dbReference type="NCBI Taxonomy" id="1353952"/>
    <lineage>
        <taxon>Eukaryota</taxon>
        <taxon>Fungi</taxon>
        <taxon>Dikarya</taxon>
        <taxon>Basidiomycota</taxon>
        <taxon>Agaricomycotina</taxon>
        <taxon>Dacrymycetes</taxon>
        <taxon>Dacrymycetales</taxon>
        <taxon>Dacrymycetaceae</taxon>
        <taxon>Calocera</taxon>
    </lineage>
</organism>
<sequence>MQALRHGSALMTLQILLGEPVRVMHTVEASTFRHSPSNAKHASSLTERWRSRRLLHSCRSSPDFLHLPPRSGTCPPAVLELRTMLPNPMLRYSLNLHILLSASSQVYPTRGLRPPNACPGRGTASPSLSFAFSFLHPEDPRRTAARRRRGPGTSGTRVALLCLPPGHRFSSRSRRAPVAVRPCDRPCGRAGASRLGLRQRINVSQAGPGVV</sequence>
<evidence type="ECO:0000313" key="1">
    <source>
        <dbReference type="EMBL" id="KZT57358.1"/>
    </source>
</evidence>
<dbReference type="InParanoid" id="A0A165FY49"/>